<dbReference type="RefSeq" id="WP_172344262.1">
    <property type="nucleotide sequence ID" value="NZ_CASYYZ010000043.1"/>
</dbReference>
<evidence type="ECO:0008006" key="4">
    <source>
        <dbReference type="Google" id="ProtNLM"/>
    </source>
</evidence>
<protein>
    <recommendedName>
        <fullName evidence="4">Fibrobacter succinogenes major paralogous domain-containing protein</fullName>
    </recommendedName>
</protein>
<accession>A0ABX2B495</accession>
<dbReference type="EMBL" id="JABKKJ010000004">
    <property type="protein sequence ID" value="NPE24770.1"/>
    <property type="molecule type" value="Genomic_DNA"/>
</dbReference>
<name>A0ABX2B495_9BACT</name>
<dbReference type="Proteomes" id="UP000820977">
    <property type="component" value="Unassembled WGS sequence"/>
</dbReference>
<feature type="signal peptide" evidence="1">
    <location>
        <begin position="1"/>
        <end position="20"/>
    </location>
</feature>
<sequence>MNRILLTLVSFLMIVTGAVSQNDAVYIYRNDGTFNAFFKNNIDSIAFSHYDADSLYHREWKMQVVYTPDSIYKIPLALIDSVSFYAPETIVNKGVFELTAAHDPYLSDCDTISFTLSPSTPSYMRPAKNNIVVSTYDCISFPDGIMAKVLSVSNDEQGYHYNCQKVGLESVYDQLVCIAEGYIDERNSVRSNNKAKASWEHQLWDKSYSKTLEKGGTTTTFSINDAAKVVVTVNIQMGKSPYFRLDLQNDLNTQIAFNATSSFEKYYENRIAQMTLGRIRIPQCPLLFITPKLTLSAYFAEGSTVSLDCSAHYNRTDKVSFTYENKAWRISHAPMNDAGVDVASLSMDGYAEVGVIPDLLFSLNGTATGLGMEYSIGLKEQVHFKFDAVAAFDEGTYSAMKDSYARTTLPQSFRAYASIGLWGDGIQPVSYRYEIEPQLGTDKYLLPLFTKPVYSQGASTSTAVLKSDVSRNLLLPVRIGMAFYDKDNNLIDTQYKPMDYKSEKQWNLNGLECTFRNMEAGKTYTAYPIVKIMGKELRAVPSVEFPELHTCPDSNHPHAIDLGLPSGTKWSCCNVGASKPEDYGGYYAWGETSEKSVYGLDTYAYYNSSTNKYVNIGSDITGTSYDVAHVKMGGAWQMPSIEQIEELLNNCSREWTSLNGVNGILVIGKNGGSVFLPTAGCRWGGDLGTEGSYGHFWSSSLSPDYDYRAYALYFRSGSWDTSYYGRRYGLSVRGVCP</sequence>
<reference evidence="2 3" key="1">
    <citation type="submission" date="2020-05" db="EMBL/GenBank/DDBJ databases">
        <title>Distinct polysaccharide utilization as determinants for interspecies competition between intestinal Prevotella spp.</title>
        <authorList>
            <person name="Galvez E.J.C."/>
            <person name="Iljazovic A."/>
            <person name="Strowig T."/>
        </authorList>
    </citation>
    <scope>NUCLEOTIDE SEQUENCE [LARGE SCALE GENOMIC DNA]</scope>
    <source>
        <strain evidence="2 3">PCHR</strain>
    </source>
</reference>
<evidence type="ECO:0000313" key="2">
    <source>
        <dbReference type="EMBL" id="NPE24770.1"/>
    </source>
</evidence>
<proteinExistence type="predicted"/>
<evidence type="ECO:0000256" key="1">
    <source>
        <dbReference type="SAM" id="SignalP"/>
    </source>
</evidence>
<organism evidence="2 3">
    <name type="scientific">Xylanibacter caecicola</name>
    <dbReference type="NCBI Taxonomy" id="2736294"/>
    <lineage>
        <taxon>Bacteria</taxon>
        <taxon>Pseudomonadati</taxon>
        <taxon>Bacteroidota</taxon>
        <taxon>Bacteroidia</taxon>
        <taxon>Bacteroidales</taxon>
        <taxon>Prevotellaceae</taxon>
        <taxon>Xylanibacter</taxon>
    </lineage>
</organism>
<comment type="caution">
    <text evidence="2">The sequence shown here is derived from an EMBL/GenBank/DDBJ whole genome shotgun (WGS) entry which is preliminary data.</text>
</comment>
<gene>
    <name evidence="2" type="ORF">HPS54_04425</name>
</gene>
<keyword evidence="1" id="KW-0732">Signal</keyword>
<keyword evidence="3" id="KW-1185">Reference proteome</keyword>
<evidence type="ECO:0000313" key="3">
    <source>
        <dbReference type="Proteomes" id="UP000820977"/>
    </source>
</evidence>
<feature type="chain" id="PRO_5045814605" description="Fibrobacter succinogenes major paralogous domain-containing protein" evidence="1">
    <location>
        <begin position="21"/>
        <end position="737"/>
    </location>
</feature>